<feature type="binding site" evidence="9">
    <location>
        <position position="51"/>
    </location>
    <ligand>
        <name>ATP</name>
        <dbReference type="ChEBI" id="CHEBI:30616"/>
    </ligand>
</feature>
<dbReference type="Proteomes" id="UP001223520">
    <property type="component" value="Chromosome"/>
</dbReference>
<evidence type="ECO:0000256" key="2">
    <source>
        <dbReference type="ARBA" id="ARBA00022527"/>
    </source>
</evidence>
<feature type="domain" description="Protein kinase" evidence="10">
    <location>
        <begin position="21"/>
        <end position="290"/>
    </location>
</feature>
<keyword evidence="3 11" id="KW-0808">Transferase</keyword>
<dbReference type="EC" id="2.7.11.1" evidence="1"/>
<gene>
    <name evidence="11" type="ORF">QI031_22820</name>
</gene>
<dbReference type="SUPFAM" id="SSF56112">
    <property type="entry name" value="Protein kinase-like (PK-like)"/>
    <property type="match status" value="1"/>
</dbReference>
<evidence type="ECO:0000256" key="3">
    <source>
        <dbReference type="ARBA" id="ARBA00022679"/>
    </source>
</evidence>
<reference evidence="11 12" key="1">
    <citation type="journal article" date="2023" name="Limnol Oceanogr Lett">
        <title>Environmental adaptations by the intertidal Antarctic cyanobacterium Halotia branconii CENA392 as revealed using long-read genome sequencing.</title>
        <authorList>
            <person name="Dextro R.B."/>
            <person name="Delbaje E."/>
            <person name="Freitas P.N.N."/>
            <person name="Geraldes V."/>
            <person name="Pinto E."/>
            <person name="Long P.F."/>
            <person name="Fiore M.F."/>
        </authorList>
    </citation>
    <scope>NUCLEOTIDE SEQUENCE [LARGE SCALE GENOMIC DNA]</scope>
    <source>
        <strain evidence="11 12">CENA392</strain>
    </source>
</reference>
<keyword evidence="6 9" id="KW-0067">ATP-binding</keyword>
<dbReference type="Gene3D" id="1.10.510.10">
    <property type="entry name" value="Transferase(Phosphotransferase) domain 1"/>
    <property type="match status" value="1"/>
</dbReference>
<dbReference type="Gene3D" id="3.30.200.20">
    <property type="entry name" value="Phosphorylase Kinase, domain 1"/>
    <property type="match status" value="1"/>
</dbReference>
<dbReference type="RefSeq" id="WP_281481898.1">
    <property type="nucleotide sequence ID" value="NZ_CP124543.1"/>
</dbReference>
<dbReference type="InterPro" id="IPR000719">
    <property type="entry name" value="Prot_kinase_dom"/>
</dbReference>
<evidence type="ECO:0000256" key="8">
    <source>
        <dbReference type="ARBA" id="ARBA00048679"/>
    </source>
</evidence>
<dbReference type="EMBL" id="CP124543">
    <property type="protein sequence ID" value="WGV24578.1"/>
    <property type="molecule type" value="Genomic_DNA"/>
</dbReference>
<dbReference type="Pfam" id="PF26309">
    <property type="entry name" value="DUF8082"/>
    <property type="match status" value="1"/>
</dbReference>
<dbReference type="Pfam" id="PF00069">
    <property type="entry name" value="Pkinase"/>
    <property type="match status" value="1"/>
</dbReference>
<organism evidence="11 12">
    <name type="scientific">Halotia branconii CENA392</name>
    <dbReference type="NCBI Taxonomy" id="1539056"/>
    <lineage>
        <taxon>Bacteria</taxon>
        <taxon>Bacillati</taxon>
        <taxon>Cyanobacteriota</taxon>
        <taxon>Cyanophyceae</taxon>
        <taxon>Nostocales</taxon>
        <taxon>Nodulariaceae</taxon>
        <taxon>Halotia</taxon>
    </lineage>
</organism>
<comment type="catalytic activity">
    <reaction evidence="7">
        <text>L-threonyl-[protein] + ATP = O-phospho-L-threonyl-[protein] + ADP + H(+)</text>
        <dbReference type="Rhea" id="RHEA:46608"/>
        <dbReference type="Rhea" id="RHEA-COMP:11060"/>
        <dbReference type="Rhea" id="RHEA-COMP:11605"/>
        <dbReference type="ChEBI" id="CHEBI:15378"/>
        <dbReference type="ChEBI" id="CHEBI:30013"/>
        <dbReference type="ChEBI" id="CHEBI:30616"/>
        <dbReference type="ChEBI" id="CHEBI:61977"/>
        <dbReference type="ChEBI" id="CHEBI:456216"/>
        <dbReference type="EC" id="2.7.11.1"/>
    </reaction>
</comment>
<dbReference type="InterPro" id="IPR017441">
    <property type="entry name" value="Protein_kinase_ATP_BS"/>
</dbReference>
<sequence length="494" mass="56396">MNNVLEMITEIEPGTLIHSRYQIQKLLGKGGFGRTYLALDNQRFDEPCVLKEFVPTASPEKNICKSKELFEREAKVLYQLQHPQIPKFLAWFTDNDRTFIVQEYINGKTYSEILFERLAQKSQPFSEVEVRTWLADVLPVLDYLHDRQIIHRDISLENIMLPHHQSKPVLIDFGAVKENVTQVISPHSINFCHSNRTSVVGKYGYSPPEQLRLGLSYPSSDIYALGVCAIVLLTGKMPHLLLDESLNWQWRSQVNIGDDLAEIIDKMLIDSPPARFQSAKEIILNLHKMHINSPTASSGEFKIVSPIKAIKTRQQEIETNKALEELVILQNLERTLRQYHDELSNPLYLNLDLPEYIEKHTTPASESSIGVLKKTSNIVAKIISIFAKKNNKSIVTKSKPTNGNNIQINTHHFLEKTSINGNLQLLEVIKKEFTNFIGPIAHLIINKILTTFPDCSPNQLIELLAASIPDKIIAERFQNDTRNLIKSKFVYNEN</sequence>
<dbReference type="PROSITE" id="PS50011">
    <property type="entry name" value="PROTEIN_KINASE_DOM"/>
    <property type="match status" value="1"/>
</dbReference>
<dbReference type="GO" id="GO:0004674">
    <property type="term" value="F:protein serine/threonine kinase activity"/>
    <property type="evidence" value="ECO:0007669"/>
    <property type="project" value="UniProtKB-KW"/>
</dbReference>
<evidence type="ECO:0000313" key="11">
    <source>
        <dbReference type="EMBL" id="WGV24578.1"/>
    </source>
</evidence>
<dbReference type="PANTHER" id="PTHR24363">
    <property type="entry name" value="SERINE/THREONINE PROTEIN KINASE"/>
    <property type="match status" value="1"/>
</dbReference>
<dbReference type="PROSITE" id="PS00107">
    <property type="entry name" value="PROTEIN_KINASE_ATP"/>
    <property type="match status" value="1"/>
</dbReference>
<keyword evidence="5 11" id="KW-0418">Kinase</keyword>
<comment type="catalytic activity">
    <reaction evidence="8">
        <text>L-seryl-[protein] + ATP = O-phospho-L-seryl-[protein] + ADP + H(+)</text>
        <dbReference type="Rhea" id="RHEA:17989"/>
        <dbReference type="Rhea" id="RHEA-COMP:9863"/>
        <dbReference type="Rhea" id="RHEA-COMP:11604"/>
        <dbReference type="ChEBI" id="CHEBI:15378"/>
        <dbReference type="ChEBI" id="CHEBI:29999"/>
        <dbReference type="ChEBI" id="CHEBI:30616"/>
        <dbReference type="ChEBI" id="CHEBI:83421"/>
        <dbReference type="ChEBI" id="CHEBI:456216"/>
        <dbReference type="EC" id="2.7.11.1"/>
    </reaction>
</comment>
<evidence type="ECO:0000256" key="4">
    <source>
        <dbReference type="ARBA" id="ARBA00022741"/>
    </source>
</evidence>
<proteinExistence type="predicted"/>
<accession>A0AAJ6NQ90</accession>
<evidence type="ECO:0000256" key="5">
    <source>
        <dbReference type="ARBA" id="ARBA00022777"/>
    </source>
</evidence>
<keyword evidence="4 9" id="KW-0547">Nucleotide-binding</keyword>
<dbReference type="InterPro" id="IPR011009">
    <property type="entry name" value="Kinase-like_dom_sf"/>
</dbReference>
<keyword evidence="2" id="KW-0723">Serine/threonine-protein kinase</keyword>
<evidence type="ECO:0000256" key="9">
    <source>
        <dbReference type="PROSITE-ProRule" id="PRU10141"/>
    </source>
</evidence>
<dbReference type="InterPro" id="IPR008266">
    <property type="entry name" value="Tyr_kinase_AS"/>
</dbReference>
<name>A0AAJ6NQ90_9CYAN</name>
<evidence type="ECO:0000259" key="10">
    <source>
        <dbReference type="PROSITE" id="PS50011"/>
    </source>
</evidence>
<evidence type="ECO:0000256" key="6">
    <source>
        <dbReference type="ARBA" id="ARBA00022840"/>
    </source>
</evidence>
<dbReference type="PROSITE" id="PS00109">
    <property type="entry name" value="PROTEIN_KINASE_TYR"/>
    <property type="match status" value="1"/>
</dbReference>
<protein>
    <recommendedName>
        <fullName evidence="1">non-specific serine/threonine protein kinase</fullName>
        <ecNumber evidence="1">2.7.11.1</ecNumber>
    </recommendedName>
</protein>
<dbReference type="InterPro" id="IPR058395">
    <property type="entry name" value="DUF8082"/>
</dbReference>
<dbReference type="PANTHER" id="PTHR24363:SF0">
    <property type="entry name" value="SERINE_THREONINE KINASE LIKE DOMAIN CONTAINING 1"/>
    <property type="match status" value="1"/>
</dbReference>
<dbReference type="AlphaFoldDB" id="A0AAJ6NQ90"/>
<evidence type="ECO:0000256" key="7">
    <source>
        <dbReference type="ARBA" id="ARBA00047899"/>
    </source>
</evidence>
<evidence type="ECO:0000256" key="1">
    <source>
        <dbReference type="ARBA" id="ARBA00012513"/>
    </source>
</evidence>
<dbReference type="CDD" id="cd14014">
    <property type="entry name" value="STKc_PknB_like"/>
    <property type="match status" value="1"/>
</dbReference>
<dbReference type="KEGG" id="hbq:QI031_22820"/>
<evidence type="ECO:0000313" key="12">
    <source>
        <dbReference type="Proteomes" id="UP001223520"/>
    </source>
</evidence>
<dbReference type="GO" id="GO:0005524">
    <property type="term" value="F:ATP binding"/>
    <property type="evidence" value="ECO:0007669"/>
    <property type="project" value="UniProtKB-UniRule"/>
</dbReference>
<keyword evidence="12" id="KW-1185">Reference proteome</keyword>